<evidence type="ECO:0000256" key="5">
    <source>
        <dbReference type="SAM" id="Phobius"/>
    </source>
</evidence>
<dbReference type="InterPro" id="IPR051533">
    <property type="entry name" value="WaaL-like"/>
</dbReference>
<feature type="transmembrane region" description="Helical" evidence="5">
    <location>
        <begin position="172"/>
        <end position="188"/>
    </location>
</feature>
<dbReference type="PANTHER" id="PTHR37422">
    <property type="entry name" value="TEICHURONIC ACID BIOSYNTHESIS PROTEIN TUAE"/>
    <property type="match status" value="1"/>
</dbReference>
<feature type="transmembrane region" description="Helical" evidence="5">
    <location>
        <begin position="121"/>
        <end position="142"/>
    </location>
</feature>
<evidence type="ECO:0000259" key="8">
    <source>
        <dbReference type="Pfam" id="PF15864"/>
    </source>
</evidence>
<feature type="transmembrane region" description="Helical" evidence="5">
    <location>
        <begin position="36"/>
        <end position="55"/>
    </location>
</feature>
<dbReference type="Pfam" id="PF11846">
    <property type="entry name" value="Wzy_C_2"/>
    <property type="match status" value="1"/>
</dbReference>
<proteinExistence type="predicted"/>
<feature type="transmembrane region" description="Helical" evidence="5">
    <location>
        <begin position="90"/>
        <end position="109"/>
    </location>
</feature>
<dbReference type="RefSeq" id="WP_271657024.1">
    <property type="nucleotide sequence ID" value="NZ_JAIVFG010000037.1"/>
</dbReference>
<comment type="subcellular location">
    <subcellularLocation>
        <location evidence="1">Membrane</location>
        <topology evidence="1">Multi-pass membrane protein</topology>
    </subcellularLocation>
</comment>
<dbReference type="InterPro" id="IPR021797">
    <property type="entry name" value="Wzy_C_2"/>
</dbReference>
<dbReference type="InterPro" id="IPR007016">
    <property type="entry name" value="O-antigen_ligase-rel_domated"/>
</dbReference>
<feature type="transmembrane region" description="Helical" evidence="5">
    <location>
        <begin position="195"/>
        <end position="222"/>
    </location>
</feature>
<name>A0AAW5ZST4_RALSL</name>
<evidence type="ECO:0000256" key="4">
    <source>
        <dbReference type="ARBA" id="ARBA00023136"/>
    </source>
</evidence>
<dbReference type="InterPro" id="IPR031726">
    <property type="entry name" value="PglL_A"/>
</dbReference>
<dbReference type="Proteomes" id="UP001144050">
    <property type="component" value="Unassembled WGS sequence"/>
</dbReference>
<feature type="transmembrane region" description="Helical" evidence="5">
    <location>
        <begin position="422"/>
        <end position="440"/>
    </location>
</feature>
<feature type="domain" description="O-antigen ligase-related" evidence="6">
    <location>
        <begin position="204"/>
        <end position="352"/>
    </location>
</feature>
<evidence type="ECO:0000259" key="6">
    <source>
        <dbReference type="Pfam" id="PF04932"/>
    </source>
</evidence>
<gene>
    <name evidence="9" type="ORF">LBW59_19035</name>
</gene>
<organism evidence="9 10">
    <name type="scientific">Ralstonia solanacearum</name>
    <name type="common">Pseudomonas solanacearum</name>
    <dbReference type="NCBI Taxonomy" id="305"/>
    <lineage>
        <taxon>Bacteria</taxon>
        <taxon>Pseudomonadati</taxon>
        <taxon>Pseudomonadota</taxon>
        <taxon>Betaproteobacteria</taxon>
        <taxon>Burkholderiales</taxon>
        <taxon>Burkholderiaceae</taxon>
        <taxon>Ralstonia</taxon>
        <taxon>Ralstonia solanacearum species complex</taxon>
    </lineage>
</organism>
<sequence length="576" mass="63644">MLRSRVVLLPLWFALFASWSAPFLIAQHTYPIPTFYSEFMAAVCWVGLSVAALGLTWSRETGLPKIALAPLALIGVLVVQLTMATPLNPFFSFAAIVFLLAAVTACGLGTRCRDVPGTAEAIAMAVVLGGLLTVGIELLHLFRVPGLSEPFFSITPSGMGRRMWGNLNQPNHVASYLAFGLAACLFFARKCRRAWIVVATVVPLLLLGMSLTVSRITWLHIAVVGGLAGWSRAADEQGLRKWIAVCAPVIVLAVAYQICNWLVAYANVLWHLDLPMSLDERMQQGVGLRKFLWNHAYHIFLAHPWLGGGWGDYAWNQYVQTDVLGHVEMSMNAHNVILDLLAKVGLMGLAAVALPFLGLARAAWKRRLTPELAFFYAIILVMIGHSMLEYPLHYLYFLLPFAFALGYVDDRSLRMPSDNTSWVFMGALTICGAVLAGRMWSDYKSVERLYYSPDGIQAELQRYQASGALLLVPYANLSIANNAAMTSETAPIMAATEHRAVQFYPGSGTVQRWALALAFQGKTDEAVLQVRRLHNEYWMDYANHSALLAQVCNRKLDTLKMFCGHLRSENLLAGSD</sequence>
<evidence type="ECO:0000313" key="10">
    <source>
        <dbReference type="Proteomes" id="UP001144050"/>
    </source>
</evidence>
<feature type="transmembrane region" description="Helical" evidence="5">
    <location>
        <begin position="242"/>
        <end position="270"/>
    </location>
</feature>
<evidence type="ECO:0000256" key="3">
    <source>
        <dbReference type="ARBA" id="ARBA00022989"/>
    </source>
</evidence>
<protein>
    <submittedName>
        <fullName evidence="9">Wzy polymerase domain-containing protein</fullName>
    </submittedName>
</protein>
<feature type="domain" description="Virulence factor membrane-bound polymerase C-terminal" evidence="7">
    <location>
        <begin position="375"/>
        <end position="543"/>
    </location>
</feature>
<evidence type="ECO:0000313" key="9">
    <source>
        <dbReference type="EMBL" id="MDB0572862.1"/>
    </source>
</evidence>
<feature type="transmembrane region" description="Helical" evidence="5">
    <location>
        <begin position="340"/>
        <end position="360"/>
    </location>
</feature>
<feature type="domain" description="Protein glycosylation ligase" evidence="8">
    <location>
        <begin position="164"/>
        <end position="183"/>
    </location>
</feature>
<keyword evidence="4 5" id="KW-0472">Membrane</keyword>
<accession>A0AAW5ZST4</accession>
<feature type="transmembrane region" description="Helical" evidence="5">
    <location>
        <begin position="67"/>
        <end position="84"/>
    </location>
</feature>
<feature type="transmembrane region" description="Helical" evidence="5">
    <location>
        <begin position="372"/>
        <end position="388"/>
    </location>
</feature>
<dbReference type="Pfam" id="PF15864">
    <property type="entry name" value="PglL_A"/>
    <property type="match status" value="1"/>
</dbReference>
<dbReference type="Pfam" id="PF04932">
    <property type="entry name" value="Wzy_C"/>
    <property type="match status" value="1"/>
</dbReference>
<keyword evidence="2 5" id="KW-0812">Transmembrane</keyword>
<dbReference type="GO" id="GO:0016020">
    <property type="term" value="C:membrane"/>
    <property type="evidence" value="ECO:0007669"/>
    <property type="project" value="UniProtKB-SubCell"/>
</dbReference>
<reference evidence="9" key="1">
    <citation type="submission" date="2021-09" db="EMBL/GenBank/DDBJ databases">
        <title>Genomic analysis of Ralstonia spp.</title>
        <authorList>
            <person name="Aburjaile F."/>
            <person name="Ariute J.C."/>
            <person name="Pais A.K.L."/>
            <person name="Albuquerque G.M.R."/>
            <person name="Silva A.M.F."/>
            <person name="Brenig B."/>
            <person name="Azevedo V."/>
            <person name="Matiuzzi M."/>
            <person name="Ramos R."/>
            <person name="Goes-Neto A."/>
            <person name="Soares S."/>
            <person name="Iseppon A.M.B."/>
            <person name="Souza E."/>
            <person name="Gama M."/>
        </authorList>
    </citation>
    <scope>NUCLEOTIDE SEQUENCE</scope>
    <source>
        <strain evidence="9">CCRMRs91</strain>
    </source>
</reference>
<evidence type="ECO:0000256" key="2">
    <source>
        <dbReference type="ARBA" id="ARBA00022692"/>
    </source>
</evidence>
<keyword evidence="3 5" id="KW-1133">Transmembrane helix</keyword>
<dbReference type="PANTHER" id="PTHR37422:SF13">
    <property type="entry name" value="LIPOPOLYSACCHARIDE BIOSYNTHESIS PROTEIN PA4999-RELATED"/>
    <property type="match status" value="1"/>
</dbReference>
<dbReference type="EMBL" id="JAIVFG010000037">
    <property type="protein sequence ID" value="MDB0572862.1"/>
    <property type="molecule type" value="Genomic_DNA"/>
</dbReference>
<evidence type="ECO:0000256" key="1">
    <source>
        <dbReference type="ARBA" id="ARBA00004141"/>
    </source>
</evidence>
<comment type="caution">
    <text evidence="9">The sequence shown here is derived from an EMBL/GenBank/DDBJ whole genome shotgun (WGS) entry which is preliminary data.</text>
</comment>
<evidence type="ECO:0000259" key="7">
    <source>
        <dbReference type="Pfam" id="PF11846"/>
    </source>
</evidence>
<dbReference type="AlphaFoldDB" id="A0AAW5ZST4"/>